<dbReference type="RefSeq" id="XP_040712858.1">
    <property type="nucleotide sequence ID" value="XM_040860266.1"/>
</dbReference>
<dbReference type="STRING" id="1141098.A0A1Y2DN00"/>
<dbReference type="InParanoid" id="A0A1Y2DN00"/>
<dbReference type="PANTHER" id="PTHR39609:SF1">
    <property type="entry name" value="RFEG"/>
    <property type="match status" value="1"/>
</dbReference>
<evidence type="ECO:0000313" key="3">
    <source>
        <dbReference type="Proteomes" id="UP000193689"/>
    </source>
</evidence>
<dbReference type="EMBL" id="MCFJ01000011">
    <property type="protein sequence ID" value="ORY60631.1"/>
    <property type="molecule type" value="Genomic_DNA"/>
</dbReference>
<dbReference type="OrthoDB" id="4146887at2759"/>
<dbReference type="Proteomes" id="UP000193689">
    <property type="component" value="Unassembled WGS sequence"/>
</dbReference>
<name>A0A1Y2DN00_9PEZI</name>
<accession>A0A1Y2DN00</accession>
<comment type="caution">
    <text evidence="2">The sequence shown here is derived from an EMBL/GenBank/DDBJ whole genome shotgun (WGS) entry which is preliminary data.</text>
</comment>
<dbReference type="GeneID" id="63776478"/>
<organism evidence="2 3">
    <name type="scientific">Pseudomassariella vexata</name>
    <dbReference type="NCBI Taxonomy" id="1141098"/>
    <lineage>
        <taxon>Eukaryota</taxon>
        <taxon>Fungi</taxon>
        <taxon>Dikarya</taxon>
        <taxon>Ascomycota</taxon>
        <taxon>Pezizomycotina</taxon>
        <taxon>Sordariomycetes</taxon>
        <taxon>Xylariomycetidae</taxon>
        <taxon>Amphisphaeriales</taxon>
        <taxon>Pseudomassariaceae</taxon>
        <taxon>Pseudomassariella</taxon>
    </lineage>
</organism>
<evidence type="ECO:0000313" key="2">
    <source>
        <dbReference type="EMBL" id="ORY60631.1"/>
    </source>
</evidence>
<feature type="compositionally biased region" description="Low complexity" evidence="1">
    <location>
        <begin position="284"/>
        <end position="296"/>
    </location>
</feature>
<feature type="region of interest" description="Disordered" evidence="1">
    <location>
        <begin position="241"/>
        <end position="323"/>
    </location>
</feature>
<dbReference type="AlphaFoldDB" id="A0A1Y2DN00"/>
<sequence length="323" mass="34614">MSSRVGRSNPPPPASNRQNEYFVPRDGIDREVITADICRYLGNDALVRPGVYEAQTGQVVQGYFITAYRNLTTAMIEDLKADSARWDQERRQQTARNPVGGTIAASDANGLFIKKSNSPIVQYRNSDTHQSRQYYGPTEGSGPAAYQGDSRDAMHDSTPRYPGTGNAGYTGAAGSYSNQSFGNQGGYGAQQGYGSAQPPQFSPSTADMTYQRDVAMAGTGNYQPNAERPYTQVNTHMRVSGADPSSIYGTSDPYSAGPRGIPASSMAQGRPTYVTSGPPPQAFPPSSSGPGYYTPSASAPTSQFAQVQPQDPFYGRGTCTKRL</sequence>
<evidence type="ECO:0000256" key="1">
    <source>
        <dbReference type="SAM" id="MobiDB-lite"/>
    </source>
</evidence>
<gene>
    <name evidence="2" type="ORF">BCR38DRAFT_43366</name>
</gene>
<dbReference type="PANTHER" id="PTHR39609">
    <property type="entry name" value="RFEG-RELATED"/>
    <property type="match status" value="1"/>
</dbReference>
<feature type="region of interest" description="Disordered" evidence="1">
    <location>
        <begin position="1"/>
        <end position="23"/>
    </location>
</feature>
<keyword evidence="3" id="KW-1185">Reference proteome</keyword>
<evidence type="ECO:0008006" key="4">
    <source>
        <dbReference type="Google" id="ProtNLM"/>
    </source>
</evidence>
<feature type="region of interest" description="Disordered" evidence="1">
    <location>
        <begin position="127"/>
        <end position="156"/>
    </location>
</feature>
<protein>
    <recommendedName>
        <fullName evidence="4">Transcription factor RfeG</fullName>
    </recommendedName>
</protein>
<proteinExistence type="predicted"/>
<reference evidence="2 3" key="1">
    <citation type="submission" date="2016-07" db="EMBL/GenBank/DDBJ databases">
        <title>Pervasive Adenine N6-methylation of Active Genes in Fungi.</title>
        <authorList>
            <consortium name="DOE Joint Genome Institute"/>
            <person name="Mondo S.J."/>
            <person name="Dannebaum R.O."/>
            <person name="Kuo R.C."/>
            <person name="Labutti K."/>
            <person name="Haridas S."/>
            <person name="Kuo A."/>
            <person name="Salamov A."/>
            <person name="Ahrendt S.R."/>
            <person name="Lipzen A."/>
            <person name="Sullivan W."/>
            <person name="Andreopoulos W.B."/>
            <person name="Clum A."/>
            <person name="Lindquist E."/>
            <person name="Daum C."/>
            <person name="Ramamoorthy G.K."/>
            <person name="Gryganskyi A."/>
            <person name="Culley D."/>
            <person name="Magnuson J.K."/>
            <person name="James T.Y."/>
            <person name="O'Malley M.A."/>
            <person name="Stajich J.E."/>
            <person name="Spatafora J.W."/>
            <person name="Visel A."/>
            <person name="Grigoriev I.V."/>
        </authorList>
    </citation>
    <scope>NUCLEOTIDE SEQUENCE [LARGE SCALE GENOMIC DNA]</scope>
    <source>
        <strain evidence="2 3">CBS 129021</strain>
    </source>
</reference>
<feature type="compositionally biased region" description="Polar residues" evidence="1">
    <location>
        <begin position="297"/>
        <end position="309"/>
    </location>
</feature>